<dbReference type="GO" id="GO:0010411">
    <property type="term" value="P:xyloglucan metabolic process"/>
    <property type="evidence" value="ECO:0007669"/>
    <property type="project" value="InterPro"/>
</dbReference>
<comment type="PTM">
    <text evidence="6">Contains at least one intrachain disulfide bond essential for its enzymatic activity.</text>
</comment>
<dbReference type="EC" id="2.4.1.207" evidence="6"/>
<dbReference type="Pfam" id="PF06955">
    <property type="entry name" value="XET_C"/>
    <property type="match status" value="1"/>
</dbReference>
<evidence type="ECO:0000256" key="1">
    <source>
        <dbReference type="ARBA" id="ARBA00022679"/>
    </source>
</evidence>
<keyword evidence="6" id="KW-0134">Cell wall</keyword>
<keyword evidence="6" id="KW-0732">Signal</keyword>
<keyword evidence="4 6" id="KW-0326">Glycosidase</keyword>
<feature type="domain" description="GH16" evidence="8">
    <location>
        <begin position="23"/>
        <end position="224"/>
    </location>
</feature>
<keyword evidence="6" id="KW-0964">Secreted</keyword>
<evidence type="ECO:0000313" key="9">
    <source>
        <dbReference type="EMBL" id="WOL19522.1"/>
    </source>
</evidence>
<proteinExistence type="inferred from homology"/>
<feature type="active site" description="Nucleophile" evidence="5">
    <location>
        <position position="109"/>
    </location>
</feature>
<dbReference type="InterPro" id="IPR000757">
    <property type="entry name" value="Beta-glucanase-like"/>
</dbReference>
<dbReference type="Pfam" id="PF00722">
    <property type="entry name" value="Glyco_hydro_16"/>
    <property type="match status" value="1"/>
</dbReference>
<dbReference type="EMBL" id="CP136898">
    <property type="protein sequence ID" value="WOL19522.1"/>
    <property type="molecule type" value="Genomic_DNA"/>
</dbReference>
<reference evidence="9 10" key="1">
    <citation type="submission" date="2023-10" db="EMBL/GenBank/DDBJ databases">
        <title>Chromosome-scale genome assembly provides insights into flower coloration mechanisms of Canna indica.</title>
        <authorList>
            <person name="Li C."/>
        </authorList>
    </citation>
    <scope>NUCLEOTIDE SEQUENCE [LARGE SCALE GENOMIC DNA]</scope>
    <source>
        <tissue evidence="9">Flower</tissue>
    </source>
</reference>
<keyword evidence="3" id="KW-1015">Disulfide bond</keyword>
<name>A0AAQ3L5C8_9LILI</name>
<evidence type="ECO:0000256" key="2">
    <source>
        <dbReference type="ARBA" id="ARBA00022801"/>
    </source>
</evidence>
<dbReference type="AlphaFoldDB" id="A0AAQ3L5C8"/>
<dbReference type="Proteomes" id="UP001327560">
    <property type="component" value="Chromosome 9"/>
</dbReference>
<dbReference type="SUPFAM" id="SSF49899">
    <property type="entry name" value="Concanavalin A-like lectins/glucanases"/>
    <property type="match status" value="1"/>
</dbReference>
<keyword evidence="6" id="KW-0961">Cell wall biogenesis/degradation</keyword>
<gene>
    <name evidence="9" type="ORF">Cni_G28320</name>
</gene>
<feature type="active site" description="Proton donor" evidence="5">
    <location>
        <position position="113"/>
    </location>
</feature>
<evidence type="ECO:0000256" key="4">
    <source>
        <dbReference type="ARBA" id="ARBA00023295"/>
    </source>
</evidence>
<organism evidence="9 10">
    <name type="scientific">Canna indica</name>
    <name type="common">Indian-shot</name>
    <dbReference type="NCBI Taxonomy" id="4628"/>
    <lineage>
        <taxon>Eukaryota</taxon>
        <taxon>Viridiplantae</taxon>
        <taxon>Streptophyta</taxon>
        <taxon>Embryophyta</taxon>
        <taxon>Tracheophyta</taxon>
        <taxon>Spermatophyta</taxon>
        <taxon>Magnoliopsida</taxon>
        <taxon>Liliopsida</taxon>
        <taxon>Zingiberales</taxon>
        <taxon>Cannaceae</taxon>
        <taxon>Canna</taxon>
    </lineage>
</organism>
<accession>A0AAQ3L5C8</accession>
<evidence type="ECO:0000313" key="10">
    <source>
        <dbReference type="Proteomes" id="UP001327560"/>
    </source>
</evidence>
<feature type="chain" id="PRO_5042662593" description="Xyloglucan endotransglucosylase/hydrolase" evidence="6">
    <location>
        <begin position="18"/>
        <end position="339"/>
    </location>
</feature>
<evidence type="ECO:0000256" key="6">
    <source>
        <dbReference type="RuleBase" id="RU361120"/>
    </source>
</evidence>
<dbReference type="GO" id="GO:0071555">
    <property type="term" value="P:cell wall organization"/>
    <property type="evidence" value="ECO:0007669"/>
    <property type="project" value="UniProtKB-KW"/>
</dbReference>
<evidence type="ECO:0000256" key="5">
    <source>
        <dbReference type="PIRSR" id="PIRSR005604-1"/>
    </source>
</evidence>
<protein>
    <recommendedName>
        <fullName evidence="6">Xyloglucan endotransglucosylase/hydrolase</fullName>
        <ecNumber evidence="6">2.4.1.207</ecNumber>
    </recommendedName>
</protein>
<feature type="signal peptide" evidence="6">
    <location>
        <begin position="1"/>
        <end position="17"/>
    </location>
</feature>
<dbReference type="GO" id="GO:0048046">
    <property type="term" value="C:apoplast"/>
    <property type="evidence" value="ECO:0007669"/>
    <property type="project" value="UniProtKB-SubCell"/>
</dbReference>
<dbReference type="PROSITE" id="PS51762">
    <property type="entry name" value="GH16_2"/>
    <property type="match status" value="1"/>
</dbReference>
<dbReference type="InterPro" id="IPR044791">
    <property type="entry name" value="Beta-glucanase/XTH"/>
</dbReference>
<feature type="region of interest" description="Disordered" evidence="7">
    <location>
        <begin position="302"/>
        <end position="339"/>
    </location>
</feature>
<dbReference type="PIRSF" id="PIRSF005604">
    <property type="entry name" value="XET"/>
    <property type="match status" value="1"/>
</dbReference>
<feature type="compositionally biased region" description="Basic residues" evidence="7">
    <location>
        <begin position="316"/>
        <end position="339"/>
    </location>
</feature>
<keyword evidence="6" id="KW-0052">Apoplast</keyword>
<dbReference type="InterPro" id="IPR013320">
    <property type="entry name" value="ConA-like_dom_sf"/>
</dbReference>
<dbReference type="GO" id="GO:0004553">
    <property type="term" value="F:hydrolase activity, hydrolyzing O-glycosyl compounds"/>
    <property type="evidence" value="ECO:0007669"/>
    <property type="project" value="InterPro"/>
</dbReference>
<dbReference type="PANTHER" id="PTHR31062">
    <property type="entry name" value="XYLOGLUCAN ENDOTRANSGLUCOSYLASE/HYDROLASE PROTEIN 8-RELATED"/>
    <property type="match status" value="1"/>
</dbReference>
<dbReference type="GO" id="GO:0016762">
    <property type="term" value="F:xyloglucan:xyloglucosyl transferase activity"/>
    <property type="evidence" value="ECO:0007669"/>
    <property type="project" value="UniProtKB-EC"/>
</dbReference>
<comment type="similarity">
    <text evidence="6">Belongs to the glycosyl hydrolase 16 family.</text>
</comment>
<dbReference type="Gene3D" id="2.60.120.200">
    <property type="match status" value="1"/>
</dbReference>
<keyword evidence="10" id="KW-1185">Reference proteome</keyword>
<comment type="subcellular location">
    <subcellularLocation>
        <location evidence="6">Secreted</location>
        <location evidence="6">Cell wall</location>
    </subcellularLocation>
    <subcellularLocation>
        <location evidence="6">Secreted</location>
        <location evidence="6">Extracellular space</location>
        <location evidence="6">Apoplast</location>
    </subcellularLocation>
</comment>
<evidence type="ECO:0000256" key="7">
    <source>
        <dbReference type="SAM" id="MobiDB-lite"/>
    </source>
</evidence>
<comment type="function">
    <text evidence="6">Catalyzes xyloglucan endohydrolysis (XEH) and/or endotransglycosylation (XET). Cleaves and religates xyloglucan polymers, an essential constituent of the primary cell wall, and thereby participates in cell wall construction of growing tissues.</text>
</comment>
<keyword evidence="1 6" id="KW-0808">Transferase</keyword>
<sequence length="339" mass="38493">MMMMAVALLLVLHSCAAVVTPAADFDVTKVSFDDGFAHLFGGDNLVRSADRRSASLTLNHYSGSGFISKDMYEYGFFSASIKLPSNYTAGIVVAFYTSNGDVFKKTHDELDIEFLGNVEGKNWRFQTNVYGNGSTSRGREERYLLPFDPTIEPHQYSILWTSGHVIFYVDDIPIREVVRSDAMGGDYPSKPMSLYATIWDGSAWATANGKYKVDYKYEPFVSDFSNLVLRGCRVDPIQQQPDSPRRCAEANDELTSADFALMTPEKRAAMRRFRENYMTYSFCYDTKRYPVAFPDCDIVPSEQSRFSETGSAKNSRDRRRSKRQSWKPRARRTNRAADT</sequence>
<evidence type="ECO:0000256" key="3">
    <source>
        <dbReference type="ARBA" id="ARBA00023157"/>
    </source>
</evidence>
<dbReference type="GO" id="GO:0042546">
    <property type="term" value="P:cell wall biogenesis"/>
    <property type="evidence" value="ECO:0007669"/>
    <property type="project" value="InterPro"/>
</dbReference>
<feature type="compositionally biased region" description="Polar residues" evidence="7">
    <location>
        <begin position="302"/>
        <end position="313"/>
    </location>
</feature>
<dbReference type="InterPro" id="IPR010713">
    <property type="entry name" value="XET_C"/>
</dbReference>
<evidence type="ECO:0000259" key="8">
    <source>
        <dbReference type="PROSITE" id="PS51762"/>
    </source>
</evidence>
<dbReference type="InterPro" id="IPR016455">
    <property type="entry name" value="XTH"/>
</dbReference>
<keyword evidence="2 6" id="KW-0378">Hydrolase</keyword>